<evidence type="ECO:0000313" key="4">
    <source>
        <dbReference type="EMBL" id="WIF99463.1"/>
    </source>
</evidence>
<organism evidence="4 5">
    <name type="scientific">Pontibacillus chungwhensis</name>
    <dbReference type="NCBI Taxonomy" id="265426"/>
    <lineage>
        <taxon>Bacteria</taxon>
        <taxon>Bacillati</taxon>
        <taxon>Bacillota</taxon>
        <taxon>Bacilli</taxon>
        <taxon>Bacillales</taxon>
        <taxon>Bacillaceae</taxon>
        <taxon>Pontibacillus</taxon>
    </lineage>
</organism>
<protein>
    <submittedName>
        <fullName evidence="4">Protein-glutamine gamma-glutamyltransferase</fullName>
    </submittedName>
</protein>
<gene>
    <name evidence="4" type="ORF">QNI29_07340</name>
</gene>
<keyword evidence="2" id="KW-0749">Sporulation</keyword>
<evidence type="ECO:0000256" key="1">
    <source>
        <dbReference type="ARBA" id="ARBA00022679"/>
    </source>
</evidence>
<dbReference type="Pfam" id="PF20085">
    <property type="entry name" value="TGL"/>
    <property type="match status" value="1"/>
</dbReference>
<keyword evidence="3" id="KW-0012">Acyltransferase</keyword>
<dbReference type="InterPro" id="IPR020916">
    <property type="entry name" value="Gln_gamma-glutamylTfrase_bac"/>
</dbReference>
<evidence type="ECO:0000256" key="3">
    <source>
        <dbReference type="ARBA" id="ARBA00023315"/>
    </source>
</evidence>
<evidence type="ECO:0000256" key="2">
    <source>
        <dbReference type="ARBA" id="ARBA00022969"/>
    </source>
</evidence>
<reference evidence="4 5" key="1">
    <citation type="submission" date="2023-05" db="EMBL/GenBank/DDBJ databases">
        <title>Comparative genomics reveals the evidence of polycyclic aromatic hydrocarbons degradation in moderately halophilic genus Pontibacillus.</title>
        <authorList>
            <person name="Yang H."/>
            <person name="Qian Z."/>
        </authorList>
    </citation>
    <scope>NUCLEOTIDE SEQUENCE [LARGE SCALE GENOMIC DNA]</scope>
    <source>
        <strain evidence="5">HN14</strain>
    </source>
</reference>
<dbReference type="Proteomes" id="UP001236652">
    <property type="component" value="Chromosome"/>
</dbReference>
<dbReference type="EMBL" id="CP126446">
    <property type="protein sequence ID" value="WIF99463.1"/>
    <property type="molecule type" value="Genomic_DNA"/>
</dbReference>
<name>A0ABY8V1Z3_9BACI</name>
<evidence type="ECO:0000313" key="5">
    <source>
        <dbReference type="Proteomes" id="UP001236652"/>
    </source>
</evidence>
<keyword evidence="1" id="KW-0808">Transferase</keyword>
<dbReference type="RefSeq" id="WP_231415730.1">
    <property type="nucleotide sequence ID" value="NZ_CP126446.1"/>
</dbReference>
<accession>A0ABY8V1Z3</accession>
<proteinExistence type="inferred from homology"/>
<sequence length="281" mass="31845">MTEMGNAIVIQVAGTQIQSLSSLNVSGVDLEILEGMRDAGELFSFPSMDQLWFALRLRKNMTLSAKEMSEGESTFRGFSAATCNPEYWYLTPAGGFLQKPNVYPTSGISDIFTNSSLYAFECATACVINMYHAMSKSMEQTTFNTAFQNIYLYSWNTDPELRLYTFHANFYLPGDVVYFNNPDYDRSNANYRGENAVAMGGGKFFGHGFGIVTAEEMIEALNKKRFPNSNRSAYLTSLVTRFSPEVHSGLYRDHRVPPVTIHHNKISISFYQYIRYLYKGR</sequence>
<dbReference type="HAMAP" id="MF_00727">
    <property type="entry name" value="Tgl"/>
    <property type="match status" value="1"/>
</dbReference>
<keyword evidence="5" id="KW-1185">Reference proteome</keyword>